<comment type="caution">
    <text evidence="1">The sequence shown here is derived from an EMBL/GenBank/DDBJ whole genome shotgun (WGS) entry which is preliminary data.</text>
</comment>
<proteinExistence type="predicted"/>
<sequence length="243" mass="25459">MRAPYRADPVTRRVVLVGGHESGHGRALGGLEPEAVAPGRELSGVLATPTPVAVVPMTLGRDPDMLRDAARTLAWARRGRRGGELLLTDPLCEISDLVSLLLAAARRTAAKGRAALLVAPAASAEADAELFRVARLVRDGADMVEVALLGGEPDLAEGVDRCLRLGAESVAVLPAAFVRPPIPADPRIVDGGPLLGPAAMVRLVRERVAAAEDRFARYGEDGITAVLIARDHDHQEGADHNAG</sequence>
<dbReference type="AlphaFoldDB" id="A0A2W2HSR2"/>
<name>A0A2W2HSR2_9ACTN</name>
<dbReference type="SUPFAM" id="SSF53800">
    <property type="entry name" value="Chelatase"/>
    <property type="match status" value="1"/>
</dbReference>
<keyword evidence="2" id="KW-1185">Reference proteome</keyword>
<evidence type="ECO:0000313" key="2">
    <source>
        <dbReference type="Proteomes" id="UP000248544"/>
    </source>
</evidence>
<gene>
    <name evidence="1" type="ORF">C1I98_06535</name>
</gene>
<dbReference type="EMBL" id="POUA01000031">
    <property type="protein sequence ID" value="PZG52928.1"/>
    <property type="molecule type" value="Genomic_DNA"/>
</dbReference>
<protein>
    <recommendedName>
        <fullName evidence="3">Cobalamin biosynthesis protein CbiX</fullName>
    </recommendedName>
</protein>
<dbReference type="Proteomes" id="UP000248544">
    <property type="component" value="Unassembled WGS sequence"/>
</dbReference>
<reference evidence="1 2" key="1">
    <citation type="submission" date="2018-01" db="EMBL/GenBank/DDBJ databases">
        <title>Draft genome sequence of Sphaerisporangium sp. 7K107.</title>
        <authorList>
            <person name="Sahin N."/>
            <person name="Saygin H."/>
            <person name="Ay H."/>
        </authorList>
    </citation>
    <scope>NUCLEOTIDE SEQUENCE [LARGE SCALE GENOMIC DNA]</scope>
    <source>
        <strain evidence="1 2">7K107</strain>
    </source>
</reference>
<accession>A0A2W2HSR2</accession>
<organism evidence="1 2">
    <name type="scientific">Spongiactinospora gelatinilytica</name>
    <dbReference type="NCBI Taxonomy" id="2666298"/>
    <lineage>
        <taxon>Bacteria</taxon>
        <taxon>Bacillati</taxon>
        <taxon>Actinomycetota</taxon>
        <taxon>Actinomycetes</taxon>
        <taxon>Streptosporangiales</taxon>
        <taxon>Streptosporangiaceae</taxon>
        <taxon>Spongiactinospora</taxon>
    </lineage>
</organism>
<evidence type="ECO:0008006" key="3">
    <source>
        <dbReference type="Google" id="ProtNLM"/>
    </source>
</evidence>
<dbReference type="RefSeq" id="WP_111166170.1">
    <property type="nucleotide sequence ID" value="NZ_POUA01000031.1"/>
</dbReference>
<evidence type="ECO:0000313" key="1">
    <source>
        <dbReference type="EMBL" id="PZG52928.1"/>
    </source>
</evidence>